<evidence type="ECO:0000313" key="2">
    <source>
        <dbReference type="EMBL" id="KAG5650287.1"/>
    </source>
</evidence>
<proteinExistence type="predicted"/>
<organism evidence="2 3">
    <name type="scientific">Sphagnurus paluster</name>
    <dbReference type="NCBI Taxonomy" id="117069"/>
    <lineage>
        <taxon>Eukaryota</taxon>
        <taxon>Fungi</taxon>
        <taxon>Dikarya</taxon>
        <taxon>Basidiomycota</taxon>
        <taxon>Agaricomycotina</taxon>
        <taxon>Agaricomycetes</taxon>
        <taxon>Agaricomycetidae</taxon>
        <taxon>Agaricales</taxon>
        <taxon>Tricholomatineae</taxon>
        <taxon>Lyophyllaceae</taxon>
        <taxon>Sphagnurus</taxon>
    </lineage>
</organism>
<name>A0A9P7GNN0_9AGAR</name>
<feature type="compositionally biased region" description="Basic and acidic residues" evidence="1">
    <location>
        <begin position="66"/>
        <end position="79"/>
    </location>
</feature>
<comment type="caution">
    <text evidence="2">The sequence shown here is derived from an EMBL/GenBank/DDBJ whole genome shotgun (WGS) entry which is preliminary data.</text>
</comment>
<gene>
    <name evidence="2" type="ORF">H0H81_012743</name>
</gene>
<sequence length="359" mass="39925">MPKSPSPVLGPSRHPNQLPSPPPMDEDREEPPQHDDGPAPTDKETDGRPPAESDNDIEMVDEEPEPKERRGPKPAAQDKAEDDDGAKTVLSPNKQGEKQTLEDDDTDEDAEELAGHPKPCCKRTKKSVPVVEDSDAEVEVPAPAALREPKPRKLKAKGSRQERWATMSPSDWADLAVAKAKCSLVLEKPKGKSKGKGKGKATEEPRVVKPKGKKPKKTETGQCLPSLTEPYPPTSASALAWGAPAEFFALDVQGLPTPHGCTYEAVRFWPVDLRNTVELWREQVELENWDKASVRGYQQVRQDYLDTLGCIRYYQWQRTMWAARWVENNARLNYLDNHWGTGMVESDPRARSRSGGGGR</sequence>
<evidence type="ECO:0000313" key="3">
    <source>
        <dbReference type="Proteomes" id="UP000717328"/>
    </source>
</evidence>
<evidence type="ECO:0000256" key="1">
    <source>
        <dbReference type="SAM" id="MobiDB-lite"/>
    </source>
</evidence>
<accession>A0A9P7GNN0</accession>
<dbReference type="Proteomes" id="UP000717328">
    <property type="component" value="Unassembled WGS sequence"/>
</dbReference>
<dbReference type="EMBL" id="JABCKI010000494">
    <property type="protein sequence ID" value="KAG5650287.1"/>
    <property type="molecule type" value="Genomic_DNA"/>
</dbReference>
<feature type="compositionally biased region" description="Basic and acidic residues" evidence="1">
    <location>
        <begin position="30"/>
        <end position="51"/>
    </location>
</feature>
<dbReference type="AlphaFoldDB" id="A0A9P7GNN0"/>
<reference evidence="2" key="1">
    <citation type="submission" date="2021-02" db="EMBL/GenBank/DDBJ databases">
        <authorList>
            <person name="Nieuwenhuis M."/>
            <person name="Van De Peppel L.J.J."/>
        </authorList>
    </citation>
    <scope>NUCLEOTIDE SEQUENCE</scope>
    <source>
        <strain evidence="2">D49</strain>
    </source>
</reference>
<feature type="region of interest" description="Disordered" evidence="1">
    <location>
        <begin position="188"/>
        <end position="229"/>
    </location>
</feature>
<keyword evidence="3" id="KW-1185">Reference proteome</keyword>
<feature type="compositionally biased region" description="Acidic residues" evidence="1">
    <location>
        <begin position="53"/>
        <end position="65"/>
    </location>
</feature>
<protein>
    <submittedName>
        <fullName evidence="2">Uncharacterized protein</fullName>
    </submittedName>
</protein>
<feature type="compositionally biased region" description="Acidic residues" evidence="1">
    <location>
        <begin position="102"/>
        <end position="112"/>
    </location>
</feature>
<feature type="region of interest" description="Disordered" evidence="1">
    <location>
        <begin position="1"/>
        <end position="165"/>
    </location>
</feature>
<reference evidence="2" key="2">
    <citation type="submission" date="2021-10" db="EMBL/GenBank/DDBJ databases">
        <title>Phylogenomics reveals ancestral predisposition of the termite-cultivated fungus Termitomyces towards a domesticated lifestyle.</title>
        <authorList>
            <person name="Auxier B."/>
            <person name="Grum-Grzhimaylo A."/>
            <person name="Cardenas M.E."/>
            <person name="Lodge J.D."/>
            <person name="Laessoe T."/>
            <person name="Pedersen O."/>
            <person name="Smith M.E."/>
            <person name="Kuyper T.W."/>
            <person name="Franco-Molano E.A."/>
            <person name="Baroni T.J."/>
            <person name="Aanen D.K."/>
        </authorList>
    </citation>
    <scope>NUCLEOTIDE SEQUENCE</scope>
    <source>
        <strain evidence="2">D49</strain>
    </source>
</reference>